<comment type="similarity">
    <text evidence="2">Belongs to the auxin efflux carrier (TC 2.A.69) family.</text>
</comment>
<feature type="transmembrane region" description="Helical" evidence="8">
    <location>
        <begin position="109"/>
        <end position="134"/>
    </location>
</feature>
<feature type="transmembrane region" description="Helical" evidence="8">
    <location>
        <begin position="155"/>
        <end position="174"/>
    </location>
</feature>
<feature type="transmembrane region" description="Helical" evidence="8">
    <location>
        <begin position="212"/>
        <end position="235"/>
    </location>
</feature>
<comment type="subcellular location">
    <subcellularLocation>
        <location evidence="1">Cell membrane</location>
        <topology evidence="1">Multi-pass membrane protein</topology>
    </subcellularLocation>
</comment>
<keyword evidence="5 8" id="KW-0812">Transmembrane</keyword>
<evidence type="ECO:0000313" key="10">
    <source>
        <dbReference type="Proteomes" id="UP000287447"/>
    </source>
</evidence>
<dbReference type="Pfam" id="PF03547">
    <property type="entry name" value="Mem_trans"/>
    <property type="match status" value="1"/>
</dbReference>
<proteinExistence type="inferred from homology"/>
<comment type="caution">
    <text evidence="9">The sequence shown here is derived from an EMBL/GenBank/DDBJ whole genome shotgun (WGS) entry which is preliminary data.</text>
</comment>
<dbReference type="Gene3D" id="1.20.1530.20">
    <property type="match status" value="1"/>
</dbReference>
<dbReference type="PANTHER" id="PTHR36838">
    <property type="entry name" value="AUXIN EFFLUX CARRIER FAMILY PROTEIN"/>
    <property type="match status" value="1"/>
</dbReference>
<evidence type="ECO:0000256" key="4">
    <source>
        <dbReference type="ARBA" id="ARBA00022475"/>
    </source>
</evidence>
<dbReference type="EMBL" id="SADE01000001">
    <property type="protein sequence ID" value="RVU39847.1"/>
    <property type="molecule type" value="Genomic_DNA"/>
</dbReference>
<dbReference type="Proteomes" id="UP000287447">
    <property type="component" value="Unassembled WGS sequence"/>
</dbReference>
<keyword evidence="10" id="KW-1185">Reference proteome</keyword>
<evidence type="ECO:0000256" key="5">
    <source>
        <dbReference type="ARBA" id="ARBA00022692"/>
    </source>
</evidence>
<evidence type="ECO:0000256" key="3">
    <source>
        <dbReference type="ARBA" id="ARBA00022448"/>
    </source>
</evidence>
<dbReference type="OrthoDB" id="9805563at2"/>
<sequence length="297" mass="31211">MIVLGHALRRGGIPNADFWNLNDKLVYWVLMPALLFYKTSTIEISLHFIGSYASVLIGAFAAAGLVGTGLAKLAGLPNPIASSVLQGSARHNTFIALAVAERVYGTEGLAVAALATSILIPITNVTMVSAMVSMHRKAGTTGFVGPILRDLGRNPLLISVLLGLTMNLAGIGRIPVLHETLGILGAAALPIVLMCVGANIRLRAMQTSTLPVLFSVIGKMIVFPVMIVVLSKLLGLTTLEMTIALLFGAAPTASSAYTLARQMGGDAPLMAAIVTIQTGLSFLTLPLTVYLVERYFT</sequence>
<evidence type="ECO:0000256" key="6">
    <source>
        <dbReference type="ARBA" id="ARBA00022989"/>
    </source>
</evidence>
<dbReference type="GO" id="GO:0055085">
    <property type="term" value="P:transmembrane transport"/>
    <property type="evidence" value="ECO:0007669"/>
    <property type="project" value="InterPro"/>
</dbReference>
<accession>A0A3S2ZBB2</accession>
<keyword evidence="4" id="KW-1003">Cell membrane</keyword>
<protein>
    <submittedName>
        <fullName evidence="9">AEC family transporter</fullName>
    </submittedName>
</protein>
<dbReference type="GO" id="GO:0005886">
    <property type="term" value="C:plasma membrane"/>
    <property type="evidence" value="ECO:0007669"/>
    <property type="project" value="UniProtKB-SubCell"/>
</dbReference>
<feature type="transmembrane region" description="Helical" evidence="8">
    <location>
        <begin position="53"/>
        <end position="74"/>
    </location>
</feature>
<dbReference type="PANTHER" id="PTHR36838:SF4">
    <property type="entry name" value="AUXIN EFFLUX CARRIER FAMILY PROTEIN"/>
    <property type="match status" value="1"/>
</dbReference>
<reference evidence="10" key="1">
    <citation type="submission" date="2019-01" db="EMBL/GenBank/DDBJ databases">
        <title>Gri0909 isolated from a small marine red alga.</title>
        <authorList>
            <person name="Kim J."/>
            <person name="Jeong S.E."/>
            <person name="Jeon C.O."/>
        </authorList>
    </citation>
    <scope>NUCLEOTIDE SEQUENCE [LARGE SCALE GENOMIC DNA]</scope>
    <source>
        <strain evidence="10">Gri0909</strain>
    </source>
</reference>
<evidence type="ECO:0000256" key="8">
    <source>
        <dbReference type="SAM" id="Phobius"/>
    </source>
</evidence>
<evidence type="ECO:0000256" key="2">
    <source>
        <dbReference type="ARBA" id="ARBA00010145"/>
    </source>
</evidence>
<dbReference type="InterPro" id="IPR004776">
    <property type="entry name" value="Mem_transp_PIN-like"/>
</dbReference>
<keyword evidence="7 8" id="KW-0472">Membrane</keyword>
<organism evidence="9 10">
    <name type="scientific">Hwanghaeella grinnelliae</name>
    <dbReference type="NCBI Taxonomy" id="2500179"/>
    <lineage>
        <taxon>Bacteria</taxon>
        <taxon>Pseudomonadati</taxon>
        <taxon>Pseudomonadota</taxon>
        <taxon>Alphaproteobacteria</taxon>
        <taxon>Rhodospirillales</taxon>
        <taxon>Rhodospirillaceae</taxon>
        <taxon>Hwanghaeella</taxon>
    </lineage>
</organism>
<feature type="transmembrane region" description="Helical" evidence="8">
    <location>
        <begin position="180"/>
        <end position="200"/>
    </location>
</feature>
<gene>
    <name evidence="9" type="ORF">EOI86_10360</name>
</gene>
<dbReference type="InterPro" id="IPR038770">
    <property type="entry name" value="Na+/solute_symporter_sf"/>
</dbReference>
<dbReference type="AlphaFoldDB" id="A0A3S2ZBB2"/>
<evidence type="ECO:0000313" key="9">
    <source>
        <dbReference type="EMBL" id="RVU39847.1"/>
    </source>
</evidence>
<feature type="transmembrane region" description="Helical" evidence="8">
    <location>
        <begin position="267"/>
        <end position="292"/>
    </location>
</feature>
<evidence type="ECO:0000256" key="1">
    <source>
        <dbReference type="ARBA" id="ARBA00004651"/>
    </source>
</evidence>
<evidence type="ECO:0000256" key="7">
    <source>
        <dbReference type="ARBA" id="ARBA00023136"/>
    </source>
</evidence>
<name>A0A3S2ZBB2_9PROT</name>
<keyword evidence="3" id="KW-0813">Transport</keyword>
<keyword evidence="6 8" id="KW-1133">Transmembrane helix</keyword>